<name>A0A387B825_9LACT</name>
<dbReference type="OrthoDB" id="1957948at2"/>
<dbReference type="Proteomes" id="UP000269374">
    <property type="component" value="Chromosome"/>
</dbReference>
<evidence type="ECO:0000313" key="4">
    <source>
        <dbReference type="Proteomes" id="UP000269374"/>
    </source>
</evidence>
<feature type="transmembrane region" description="Helical" evidence="1">
    <location>
        <begin position="129"/>
        <end position="148"/>
    </location>
</feature>
<dbReference type="Pfam" id="PF12696">
    <property type="entry name" value="TraG-D_C"/>
    <property type="match status" value="1"/>
</dbReference>
<feature type="transmembrane region" description="Helical" evidence="1">
    <location>
        <begin position="56"/>
        <end position="73"/>
    </location>
</feature>
<dbReference type="EMBL" id="CP032627">
    <property type="protein sequence ID" value="AYF99842.1"/>
    <property type="molecule type" value="Genomic_DNA"/>
</dbReference>
<accession>A0A387B825</accession>
<feature type="domain" description="TraD/TraG TraM recognition site" evidence="2">
    <location>
        <begin position="638"/>
        <end position="746"/>
    </location>
</feature>
<organism evidence="3 4">
    <name type="scientific">Lactococcus allomyrinae</name>
    <dbReference type="NCBI Taxonomy" id="2419773"/>
    <lineage>
        <taxon>Bacteria</taxon>
        <taxon>Bacillati</taxon>
        <taxon>Bacillota</taxon>
        <taxon>Bacilli</taxon>
        <taxon>Lactobacillales</taxon>
        <taxon>Streptococcaceae</taxon>
        <taxon>Lactococcus</taxon>
    </lineage>
</organism>
<feature type="transmembrane region" description="Helical" evidence="1">
    <location>
        <begin position="79"/>
        <end position="99"/>
    </location>
</feature>
<dbReference type="InterPro" id="IPR027417">
    <property type="entry name" value="P-loop_NTPase"/>
</dbReference>
<dbReference type="RefSeq" id="WP_120771231.1">
    <property type="nucleotide sequence ID" value="NZ_CP032627.1"/>
</dbReference>
<keyword evidence="1" id="KW-0472">Membrane</keyword>
<keyword evidence="1" id="KW-1133">Transmembrane helix</keyword>
<dbReference type="SUPFAM" id="SSF52540">
    <property type="entry name" value="P-loop containing nucleoside triphosphate hydrolases"/>
    <property type="match status" value="1"/>
</dbReference>
<evidence type="ECO:0000259" key="2">
    <source>
        <dbReference type="Pfam" id="PF12696"/>
    </source>
</evidence>
<gene>
    <name evidence="3" type="ORF">D7I46_01335</name>
</gene>
<dbReference type="KEGG" id="lact:D7I46_01335"/>
<protein>
    <recommendedName>
        <fullName evidence="2">TraD/TraG TraM recognition site domain-containing protein</fullName>
    </recommendedName>
</protein>
<keyword evidence="1" id="KW-0812">Transmembrane</keyword>
<dbReference type="InterPro" id="IPR032689">
    <property type="entry name" value="TraG-D_C"/>
</dbReference>
<evidence type="ECO:0000256" key="1">
    <source>
        <dbReference type="SAM" id="Phobius"/>
    </source>
</evidence>
<evidence type="ECO:0000313" key="3">
    <source>
        <dbReference type="EMBL" id="AYF99842.1"/>
    </source>
</evidence>
<dbReference type="Gene3D" id="3.40.50.300">
    <property type="entry name" value="P-loop containing nucleotide triphosphate hydrolases"/>
    <property type="match status" value="1"/>
</dbReference>
<dbReference type="AlphaFoldDB" id="A0A387B825"/>
<sequence length="887" mass="101511">MREKSSNIIQKRKKSKIKKQVKLDLPEAIQRFFEKALVKRFDFKQLIIFFEVSEKILWGVTGATSLVTLYSAFSPLVHLSPLLIIVICITTIFLGSLAYKYSMDLASRESALKQDPKTKIKVQEKRIKAYLYLIASNFYIAVTFFLTVELQPLIYTQLATNQLLNESHAGFMPSALSKALWFNYNHLPYALLIMLPALLPASLIVYTQTFELFIKMRPLFDQWGQSRYFKSNTFDPVIENRGAEHVPYVRIGLNVATQSDLYLSPSSRAVGIHIVGPMGTGKTAAIMHPVLRQDAYKVFMYWHDYAEARRKFSDFKSFEKYWFVEERNGQYINGWKVIDPSNSLASDMFSELLAMGVPREAITYLNPPDPLTDAMQAYSGKLEASVTTNVSTLMELVTRGSTNPHPFFTAQAQTYLENALFLVKFSSEIPNPIDKEIGNPSYDEIFEVILLGTEDIRYQRMLALEKFVAILENRYTKEAGKPKVTPQEEADFEDLENRYKIAKTTLRNWKSWLEVQEDKSGKVTIIDKMDNNVDGLRVNVARLAQKTGIRRILTRKTTFDFDVLMKFGGFLIVNTSTEELGVDAPIVGKLVSMNYQNAVMRRMNNIDRGGQIKEDANHNAWFSSADDEKPPYLTSSEPDFMSNSRKYKAMGIFGHQTNAQFDLYLDKAARDTLLTGLRNEFVYQDLNEEDAKHYSTAFGNKLTIDAQYSKQVYDEDGNVDGGRTTARETIVEKPNASPDDLVTLPQFYMAGRYFNGKEEEPFVLLRAYPFFEEKLQKPAFNRDDFDLWYADVQEALENAKSKNDVDAFAPESVEIIRQIEERQKAESLMIRSGKDDFRKELGQQIKPQEPLVHSSKAKQKSLEEAINSTLAVLDKEPYESNVDSEKY</sequence>
<reference evidence="3 4" key="1">
    <citation type="submission" date="2018-09" db="EMBL/GenBank/DDBJ databases">
        <title>Genome sequencing of strain 1JSPR-7.</title>
        <authorList>
            <person name="Heo J."/>
            <person name="Kim S.-J."/>
            <person name="Kwon S.-W."/>
        </authorList>
    </citation>
    <scope>NUCLEOTIDE SEQUENCE [LARGE SCALE GENOMIC DNA]</scope>
    <source>
        <strain evidence="3 4">1JSPR-7</strain>
    </source>
</reference>
<proteinExistence type="predicted"/>
<keyword evidence="4" id="KW-1185">Reference proteome</keyword>